<dbReference type="Proteomes" id="UP001268819">
    <property type="component" value="Unassembled WGS sequence"/>
</dbReference>
<reference evidence="1 2" key="1">
    <citation type="submission" date="2023-07" db="EMBL/GenBank/DDBJ databases">
        <title>Sequencing the genomes of 1000 actinobacteria strains.</title>
        <authorList>
            <person name="Klenk H.-P."/>
        </authorList>
    </citation>
    <scope>NUCLEOTIDE SEQUENCE [LARGE SCALE GENOMIC DNA]</scope>
    <source>
        <strain evidence="1 2">DSM 43749</strain>
    </source>
</reference>
<evidence type="ECO:0000313" key="1">
    <source>
        <dbReference type="EMBL" id="MDR6597204.1"/>
    </source>
</evidence>
<dbReference type="EMBL" id="JAVDSG010000001">
    <property type="protein sequence ID" value="MDR6597204.1"/>
    <property type="molecule type" value="Genomic_DNA"/>
</dbReference>
<gene>
    <name evidence="1" type="ORF">J2S66_005588</name>
</gene>
<comment type="caution">
    <text evidence="1">The sequence shown here is derived from an EMBL/GenBank/DDBJ whole genome shotgun (WGS) entry which is preliminary data.</text>
</comment>
<sequence length="187" mass="20112">MTLPGAHTLLLEQPWTARSLFLRTRFRMDVRDERGTPLATVAERAGLGPLRRLLRATGFSGRTRFDLVVADRGHPVLRLTKGAGRPPVQVFAPDGALIGSVRNEGRGAAGLYDANGDRLASLGDAAGFTTRRITEREGRRVRRDTVRLRPGTPEPVRSLAIAAAIAHDVVRGVGTNHAGGGPIDLPF</sequence>
<protein>
    <submittedName>
        <fullName evidence="1">Uncharacterized protein</fullName>
    </submittedName>
</protein>
<accession>A0ABU1Q445</accession>
<name>A0ABU1Q445_9PSEU</name>
<proteinExistence type="predicted"/>
<dbReference type="RefSeq" id="WP_310310234.1">
    <property type="nucleotide sequence ID" value="NZ_BAAAXB010000001.1"/>
</dbReference>
<evidence type="ECO:0000313" key="2">
    <source>
        <dbReference type="Proteomes" id="UP001268819"/>
    </source>
</evidence>
<organism evidence="1 2">
    <name type="scientific">Saccharothrix longispora</name>
    <dbReference type="NCBI Taxonomy" id="33920"/>
    <lineage>
        <taxon>Bacteria</taxon>
        <taxon>Bacillati</taxon>
        <taxon>Actinomycetota</taxon>
        <taxon>Actinomycetes</taxon>
        <taxon>Pseudonocardiales</taxon>
        <taxon>Pseudonocardiaceae</taxon>
        <taxon>Saccharothrix</taxon>
    </lineage>
</organism>
<keyword evidence="2" id="KW-1185">Reference proteome</keyword>